<evidence type="ECO:0000313" key="3">
    <source>
        <dbReference type="Proteomes" id="UP000287033"/>
    </source>
</evidence>
<proteinExistence type="predicted"/>
<feature type="region of interest" description="Disordered" evidence="1">
    <location>
        <begin position="1"/>
        <end position="23"/>
    </location>
</feature>
<dbReference type="Proteomes" id="UP000287033">
    <property type="component" value="Unassembled WGS sequence"/>
</dbReference>
<protein>
    <submittedName>
        <fullName evidence="2">Uncharacterized protein</fullName>
    </submittedName>
</protein>
<evidence type="ECO:0000256" key="1">
    <source>
        <dbReference type="SAM" id="MobiDB-lite"/>
    </source>
</evidence>
<organism evidence="2 3">
    <name type="scientific">Chiloscyllium punctatum</name>
    <name type="common">Brownbanded bambooshark</name>
    <name type="synonym">Hemiscyllium punctatum</name>
    <dbReference type="NCBI Taxonomy" id="137246"/>
    <lineage>
        <taxon>Eukaryota</taxon>
        <taxon>Metazoa</taxon>
        <taxon>Chordata</taxon>
        <taxon>Craniata</taxon>
        <taxon>Vertebrata</taxon>
        <taxon>Chondrichthyes</taxon>
        <taxon>Elasmobranchii</taxon>
        <taxon>Galeomorphii</taxon>
        <taxon>Galeoidea</taxon>
        <taxon>Orectolobiformes</taxon>
        <taxon>Hemiscylliidae</taxon>
        <taxon>Chiloscyllium</taxon>
    </lineage>
</organism>
<reference evidence="2 3" key="1">
    <citation type="journal article" date="2018" name="Nat. Ecol. Evol.">
        <title>Shark genomes provide insights into elasmobranch evolution and the origin of vertebrates.</title>
        <authorList>
            <person name="Hara Y"/>
            <person name="Yamaguchi K"/>
            <person name="Onimaru K"/>
            <person name="Kadota M"/>
            <person name="Koyanagi M"/>
            <person name="Keeley SD"/>
            <person name="Tatsumi K"/>
            <person name="Tanaka K"/>
            <person name="Motone F"/>
            <person name="Kageyama Y"/>
            <person name="Nozu R"/>
            <person name="Adachi N"/>
            <person name="Nishimura O"/>
            <person name="Nakagawa R"/>
            <person name="Tanegashima C"/>
            <person name="Kiyatake I"/>
            <person name="Matsumoto R"/>
            <person name="Murakumo K"/>
            <person name="Nishida K"/>
            <person name="Terakita A"/>
            <person name="Kuratani S"/>
            <person name="Sato K"/>
            <person name="Hyodo S Kuraku.S."/>
        </authorList>
    </citation>
    <scope>NUCLEOTIDE SEQUENCE [LARGE SCALE GENOMIC DNA]</scope>
</reference>
<dbReference type="AlphaFoldDB" id="A0A401SGZ0"/>
<feature type="compositionally biased region" description="Polar residues" evidence="1">
    <location>
        <begin position="1"/>
        <end position="17"/>
    </location>
</feature>
<accession>A0A401SGZ0</accession>
<sequence>MIRVESSNCRPLPSLQSAEKKYRDPARRITSIRDLKPPLIFRHQSVQQNFIHIAGARLQNNFRVNTPALAD</sequence>
<dbReference type="EMBL" id="BEZZ01000261">
    <property type="protein sequence ID" value="GCC29644.1"/>
    <property type="molecule type" value="Genomic_DNA"/>
</dbReference>
<keyword evidence="3" id="KW-1185">Reference proteome</keyword>
<comment type="caution">
    <text evidence="2">The sequence shown here is derived from an EMBL/GenBank/DDBJ whole genome shotgun (WGS) entry which is preliminary data.</text>
</comment>
<gene>
    <name evidence="2" type="ORF">chiPu_0008087</name>
</gene>
<name>A0A401SGZ0_CHIPU</name>
<evidence type="ECO:0000313" key="2">
    <source>
        <dbReference type="EMBL" id="GCC29644.1"/>
    </source>
</evidence>